<name>A0ACB0XXE0_MELEN</name>
<keyword evidence="2" id="KW-1185">Reference proteome</keyword>
<organism evidence="1 2">
    <name type="scientific">Meloidogyne enterolobii</name>
    <name type="common">Root-knot nematode worm</name>
    <name type="synonym">Meloidogyne mayaguensis</name>
    <dbReference type="NCBI Taxonomy" id="390850"/>
    <lineage>
        <taxon>Eukaryota</taxon>
        <taxon>Metazoa</taxon>
        <taxon>Ecdysozoa</taxon>
        <taxon>Nematoda</taxon>
        <taxon>Chromadorea</taxon>
        <taxon>Rhabditida</taxon>
        <taxon>Tylenchina</taxon>
        <taxon>Tylenchomorpha</taxon>
        <taxon>Tylenchoidea</taxon>
        <taxon>Meloidogynidae</taxon>
        <taxon>Meloidogyninae</taxon>
        <taxon>Meloidogyne</taxon>
    </lineage>
</organism>
<protein>
    <submittedName>
        <fullName evidence="1">Uncharacterized protein</fullName>
    </submittedName>
</protein>
<dbReference type="EMBL" id="CAVMJV010000003">
    <property type="protein sequence ID" value="CAK5021528.1"/>
    <property type="molecule type" value="Genomic_DNA"/>
</dbReference>
<evidence type="ECO:0000313" key="2">
    <source>
        <dbReference type="Proteomes" id="UP001497535"/>
    </source>
</evidence>
<sequence length="74" mass="8491">MSCGIMSYFTLVGILSIKVNISSVWWACHAIGFFLLANDVYSSFMDKGIDGIFLFSIIFPFNLYLIFSLFYFSF</sequence>
<reference evidence="1" key="1">
    <citation type="submission" date="2023-11" db="EMBL/GenBank/DDBJ databases">
        <authorList>
            <person name="Poullet M."/>
        </authorList>
    </citation>
    <scope>NUCLEOTIDE SEQUENCE</scope>
    <source>
        <strain evidence="1">E1834</strain>
    </source>
</reference>
<gene>
    <name evidence="1" type="ORF">MENTE1834_LOCUS4761</name>
</gene>
<dbReference type="Proteomes" id="UP001497535">
    <property type="component" value="Unassembled WGS sequence"/>
</dbReference>
<proteinExistence type="predicted"/>
<comment type="caution">
    <text evidence="1">The sequence shown here is derived from an EMBL/GenBank/DDBJ whole genome shotgun (WGS) entry which is preliminary data.</text>
</comment>
<evidence type="ECO:0000313" key="1">
    <source>
        <dbReference type="EMBL" id="CAK5021528.1"/>
    </source>
</evidence>
<accession>A0ACB0XXE0</accession>